<dbReference type="AlphaFoldDB" id="A0A7D5M6R2"/>
<dbReference type="EMBL" id="CP026995">
    <property type="protein sequence ID" value="QLH07833.1"/>
    <property type="molecule type" value="Genomic_DNA"/>
</dbReference>
<dbReference type="PANTHER" id="PTHR43284:SF1">
    <property type="entry name" value="ASPARAGINE SYNTHETASE"/>
    <property type="match status" value="1"/>
</dbReference>
<reference evidence="2 3" key="1">
    <citation type="submission" date="2018-02" db="EMBL/GenBank/DDBJ databases">
        <title>Complete genome of Nitrosopumilus ureaphilus PS0.</title>
        <authorList>
            <person name="Qin W."/>
            <person name="Zheng Y."/>
            <person name="Stahl D.A."/>
        </authorList>
    </citation>
    <scope>NUCLEOTIDE SEQUENCE [LARGE SCALE GENOMIC DNA]</scope>
    <source>
        <strain evidence="2 3">PS0</strain>
    </source>
</reference>
<dbReference type="Proteomes" id="UP000509478">
    <property type="component" value="Chromosome"/>
</dbReference>
<protein>
    <submittedName>
        <fullName evidence="2">Asparagine synthase</fullName>
    </submittedName>
</protein>
<gene>
    <name evidence="2" type="ORF">C5F50_00650</name>
</gene>
<dbReference type="CDD" id="cd01991">
    <property type="entry name" value="Asn_synthase_B_C"/>
    <property type="match status" value="1"/>
</dbReference>
<dbReference type="Gene3D" id="3.40.50.620">
    <property type="entry name" value="HUPs"/>
    <property type="match status" value="1"/>
</dbReference>
<sequence>MLVDPNQIRNILTLRYDPSQKPLLPQLTWKDFVPKTSDFSLDFIEKSIENYILKKIHSSDVKRLSLALSGGVDSSLVLAFLKKTIPDLTIDAISIKFADSIDETKTAEKIAEHFGINHHVLFLENYLKELPKAISITKLPFWDLHWYYVAKKSKNFSNYLAAGDGGDEVFGGYTFRYAKFLSLINLKSSTLEKTKAYLKCHERDSVIDQEEIFGEKISFDWNLIYDQILPHFDNSLSDLDQVFLADYNGKLMYNFAPINQRINNYFELTSIAPLLSTKIIFYASHLHSKQKYDDLNNIGKIPLQQLLRKYNLDSLILKAKQGFSVDTLNLWKSYGQELCKYYLSDARIVKDQWINGNWILKHIGRNDLDVRYVNKFLGLLALEIWYRLFITQEMKSDTNLS</sequence>
<dbReference type="GO" id="GO:0006529">
    <property type="term" value="P:asparagine biosynthetic process"/>
    <property type="evidence" value="ECO:0007669"/>
    <property type="project" value="InterPro"/>
</dbReference>
<dbReference type="PANTHER" id="PTHR43284">
    <property type="entry name" value="ASPARAGINE SYNTHETASE (GLUTAMINE-HYDROLYZING)"/>
    <property type="match status" value="1"/>
</dbReference>
<proteinExistence type="predicted"/>
<dbReference type="OrthoDB" id="8692at2157"/>
<keyword evidence="3" id="KW-1185">Reference proteome</keyword>
<dbReference type="InterPro" id="IPR051786">
    <property type="entry name" value="ASN_synthetase/amidase"/>
</dbReference>
<dbReference type="GeneID" id="56066525"/>
<evidence type="ECO:0000259" key="1">
    <source>
        <dbReference type="Pfam" id="PF00733"/>
    </source>
</evidence>
<dbReference type="RefSeq" id="WP_179371819.1">
    <property type="nucleotide sequence ID" value="NZ_CP026995.1"/>
</dbReference>
<feature type="domain" description="Asparagine synthetase" evidence="1">
    <location>
        <begin position="63"/>
        <end position="387"/>
    </location>
</feature>
<evidence type="ECO:0000313" key="3">
    <source>
        <dbReference type="Proteomes" id="UP000509478"/>
    </source>
</evidence>
<name>A0A7D5M6R2_9ARCH</name>
<evidence type="ECO:0000313" key="2">
    <source>
        <dbReference type="EMBL" id="QLH07833.1"/>
    </source>
</evidence>
<dbReference type="Pfam" id="PF00733">
    <property type="entry name" value="Asn_synthase"/>
    <property type="match status" value="1"/>
</dbReference>
<accession>A0A7D5M6R2</accession>
<dbReference type="SUPFAM" id="SSF52402">
    <property type="entry name" value="Adenine nucleotide alpha hydrolases-like"/>
    <property type="match status" value="1"/>
</dbReference>
<dbReference type="GO" id="GO:0004066">
    <property type="term" value="F:asparagine synthase (glutamine-hydrolyzing) activity"/>
    <property type="evidence" value="ECO:0007669"/>
    <property type="project" value="InterPro"/>
</dbReference>
<dbReference type="InterPro" id="IPR014729">
    <property type="entry name" value="Rossmann-like_a/b/a_fold"/>
</dbReference>
<organism evidence="2 3">
    <name type="scientific">Nitrosopumilus ureiphilus</name>
    <dbReference type="NCBI Taxonomy" id="1470067"/>
    <lineage>
        <taxon>Archaea</taxon>
        <taxon>Nitrososphaerota</taxon>
        <taxon>Nitrososphaeria</taxon>
        <taxon>Nitrosopumilales</taxon>
        <taxon>Nitrosopumilaceae</taxon>
        <taxon>Nitrosopumilus</taxon>
    </lineage>
</organism>
<dbReference type="InterPro" id="IPR001962">
    <property type="entry name" value="Asn_synthase"/>
</dbReference>
<dbReference type="KEGG" id="nue:C5F50_00650"/>